<evidence type="ECO:0000256" key="5">
    <source>
        <dbReference type="ARBA" id="ARBA00022023"/>
    </source>
</evidence>
<evidence type="ECO:0000256" key="13">
    <source>
        <dbReference type="ARBA" id="ARBA00023295"/>
    </source>
</evidence>
<evidence type="ECO:0000313" key="15">
    <source>
        <dbReference type="EMBL" id="SOC47424.1"/>
    </source>
</evidence>
<dbReference type="CDD" id="cd00056">
    <property type="entry name" value="ENDO3c"/>
    <property type="match status" value="1"/>
</dbReference>
<dbReference type="GO" id="GO:0034039">
    <property type="term" value="F:8-oxo-7,8-dihydroguanine DNA N-glycosylase activity"/>
    <property type="evidence" value="ECO:0007669"/>
    <property type="project" value="TreeGrafter"/>
</dbReference>
<evidence type="ECO:0000256" key="12">
    <source>
        <dbReference type="ARBA" id="ARBA00023204"/>
    </source>
</evidence>
<dbReference type="SMART" id="SM00478">
    <property type="entry name" value="ENDO3c"/>
    <property type="match status" value="1"/>
</dbReference>
<dbReference type="PANTHER" id="PTHR42944:SF1">
    <property type="entry name" value="ADENINE DNA GLYCOSYLASE"/>
    <property type="match status" value="1"/>
</dbReference>
<name>A0A285UZW8_9ACTN</name>
<comment type="similarity">
    <text evidence="3">Belongs to the Nth/MutY family.</text>
</comment>
<evidence type="ECO:0000256" key="3">
    <source>
        <dbReference type="ARBA" id="ARBA00008343"/>
    </source>
</evidence>
<evidence type="ECO:0000313" key="16">
    <source>
        <dbReference type="Proteomes" id="UP000219435"/>
    </source>
</evidence>
<dbReference type="GO" id="GO:0051539">
    <property type="term" value="F:4 iron, 4 sulfur cluster binding"/>
    <property type="evidence" value="ECO:0007669"/>
    <property type="project" value="UniProtKB-KW"/>
</dbReference>
<dbReference type="InterPro" id="IPR044298">
    <property type="entry name" value="MIG/MutY"/>
</dbReference>
<dbReference type="FunFam" id="1.10.340.30:FF:000003">
    <property type="entry name" value="A/G-specific adenine glycosylase"/>
    <property type="match status" value="1"/>
</dbReference>
<keyword evidence="9" id="KW-0378">Hydrolase</keyword>
<dbReference type="InterPro" id="IPR003265">
    <property type="entry name" value="HhH-GPD_domain"/>
</dbReference>
<dbReference type="SUPFAM" id="SSF48150">
    <property type="entry name" value="DNA-glycosylase"/>
    <property type="match status" value="1"/>
</dbReference>
<dbReference type="Proteomes" id="UP000219435">
    <property type="component" value="Unassembled WGS sequence"/>
</dbReference>
<dbReference type="SMART" id="SM00525">
    <property type="entry name" value="FES"/>
    <property type="match status" value="1"/>
</dbReference>
<evidence type="ECO:0000259" key="14">
    <source>
        <dbReference type="SMART" id="SM00478"/>
    </source>
</evidence>
<dbReference type="RefSeq" id="WP_281256763.1">
    <property type="nucleotide sequence ID" value="NZ_OBQI01000001.1"/>
</dbReference>
<dbReference type="GO" id="GO:0035485">
    <property type="term" value="F:adenine/guanine mispair binding"/>
    <property type="evidence" value="ECO:0007669"/>
    <property type="project" value="TreeGrafter"/>
</dbReference>
<evidence type="ECO:0000256" key="10">
    <source>
        <dbReference type="ARBA" id="ARBA00023004"/>
    </source>
</evidence>
<evidence type="ECO:0000256" key="7">
    <source>
        <dbReference type="ARBA" id="ARBA00022723"/>
    </source>
</evidence>
<keyword evidence="12" id="KW-0234">DNA repair</keyword>
<dbReference type="GO" id="GO:0006284">
    <property type="term" value="P:base-excision repair"/>
    <property type="evidence" value="ECO:0007669"/>
    <property type="project" value="InterPro"/>
</dbReference>
<feature type="domain" description="HhH-GPD" evidence="14">
    <location>
        <begin position="49"/>
        <end position="200"/>
    </location>
</feature>
<dbReference type="AlphaFoldDB" id="A0A285UZW8"/>
<comment type="cofactor">
    <cofactor evidence="2">
        <name>[4Fe-4S] cluster</name>
        <dbReference type="ChEBI" id="CHEBI:49883"/>
    </cofactor>
</comment>
<keyword evidence="16" id="KW-1185">Reference proteome</keyword>
<dbReference type="Gene3D" id="1.10.340.30">
    <property type="entry name" value="Hypothetical protein, domain 2"/>
    <property type="match status" value="1"/>
</dbReference>
<dbReference type="InterPro" id="IPR023170">
    <property type="entry name" value="HhH_base_excis_C"/>
</dbReference>
<dbReference type="EC" id="3.2.2.31" evidence="4"/>
<reference evidence="16" key="1">
    <citation type="submission" date="2017-08" db="EMBL/GenBank/DDBJ databases">
        <authorList>
            <person name="Varghese N."/>
            <person name="Submissions S."/>
        </authorList>
    </citation>
    <scope>NUCLEOTIDE SEQUENCE [LARGE SCALE GENOMIC DNA]</scope>
    <source>
        <strain evidence="16">DSM 4725</strain>
    </source>
</reference>
<dbReference type="Gene3D" id="1.10.1670.10">
    <property type="entry name" value="Helix-hairpin-Helix base-excision DNA repair enzymes (C-terminal)"/>
    <property type="match status" value="1"/>
</dbReference>
<dbReference type="InterPro" id="IPR000445">
    <property type="entry name" value="HhH_motif"/>
</dbReference>
<comment type="catalytic activity">
    <reaction evidence="1">
        <text>Hydrolyzes free adenine bases from 7,8-dihydro-8-oxoguanine:adenine mismatched double-stranded DNA, leaving an apurinic site.</text>
        <dbReference type="EC" id="3.2.2.31"/>
    </reaction>
</comment>
<keyword evidence="13" id="KW-0326">Glycosidase</keyword>
<dbReference type="InterPro" id="IPR011257">
    <property type="entry name" value="DNA_glycosylase"/>
</dbReference>
<protein>
    <recommendedName>
        <fullName evidence="5">Adenine DNA glycosylase</fullName>
        <ecNumber evidence="4">3.2.2.31</ecNumber>
    </recommendedName>
</protein>
<evidence type="ECO:0000256" key="1">
    <source>
        <dbReference type="ARBA" id="ARBA00000843"/>
    </source>
</evidence>
<evidence type="ECO:0000256" key="6">
    <source>
        <dbReference type="ARBA" id="ARBA00022485"/>
    </source>
</evidence>
<accession>A0A285UZW8</accession>
<dbReference type="GO" id="GO:0046872">
    <property type="term" value="F:metal ion binding"/>
    <property type="evidence" value="ECO:0007669"/>
    <property type="project" value="UniProtKB-KW"/>
</dbReference>
<keyword evidence="10" id="KW-0408">Iron</keyword>
<organism evidence="15 16">
    <name type="scientific">Blastococcus aggregatus</name>
    <dbReference type="NCBI Taxonomy" id="38502"/>
    <lineage>
        <taxon>Bacteria</taxon>
        <taxon>Bacillati</taxon>
        <taxon>Actinomycetota</taxon>
        <taxon>Actinomycetes</taxon>
        <taxon>Geodermatophilales</taxon>
        <taxon>Geodermatophilaceae</taxon>
        <taxon>Blastococcus</taxon>
    </lineage>
</organism>
<evidence type="ECO:0000256" key="4">
    <source>
        <dbReference type="ARBA" id="ARBA00012045"/>
    </source>
</evidence>
<dbReference type="GO" id="GO:0006298">
    <property type="term" value="P:mismatch repair"/>
    <property type="evidence" value="ECO:0007669"/>
    <property type="project" value="TreeGrafter"/>
</dbReference>
<dbReference type="GO" id="GO:0032357">
    <property type="term" value="F:oxidized purine DNA binding"/>
    <property type="evidence" value="ECO:0007669"/>
    <property type="project" value="TreeGrafter"/>
</dbReference>
<dbReference type="InterPro" id="IPR003651">
    <property type="entry name" value="Endonuclease3_FeS-loop_motif"/>
</dbReference>
<dbReference type="EMBL" id="OBQI01000001">
    <property type="protein sequence ID" value="SOC47424.1"/>
    <property type="molecule type" value="Genomic_DNA"/>
</dbReference>
<evidence type="ECO:0000256" key="9">
    <source>
        <dbReference type="ARBA" id="ARBA00022801"/>
    </source>
</evidence>
<evidence type="ECO:0000256" key="11">
    <source>
        <dbReference type="ARBA" id="ARBA00023014"/>
    </source>
</evidence>
<dbReference type="PANTHER" id="PTHR42944">
    <property type="entry name" value="ADENINE DNA GLYCOSYLASE"/>
    <property type="match status" value="1"/>
</dbReference>
<gene>
    <name evidence="15" type="ORF">SAMN05660748_0810</name>
</gene>
<dbReference type="GO" id="GO:0000701">
    <property type="term" value="F:purine-specific mismatch base pair DNA N-glycosylase activity"/>
    <property type="evidence" value="ECO:0007669"/>
    <property type="project" value="UniProtKB-EC"/>
</dbReference>
<dbReference type="Pfam" id="PF00633">
    <property type="entry name" value="HHH"/>
    <property type="match status" value="1"/>
</dbReference>
<keyword evidence="6" id="KW-0004">4Fe-4S</keyword>
<evidence type="ECO:0000256" key="2">
    <source>
        <dbReference type="ARBA" id="ARBA00001966"/>
    </source>
</evidence>
<evidence type="ECO:0000256" key="8">
    <source>
        <dbReference type="ARBA" id="ARBA00022763"/>
    </source>
</evidence>
<proteinExistence type="inferred from homology"/>
<keyword evidence="8" id="KW-0227">DNA damage</keyword>
<sequence>MTSLPIRPAPHTGPAAGEVIVDWFAGAARDLPWRRPGVDAWAVLVSEVMLQQTPVARVEPVWREWLARWPRPSALAAASPADVIRAWGKLGYPRRALRLREAAAAIAERHGDVVPSAVPELEALPGIGTYTARAVACFGHGQRQPVVDTNVRRVVARLVHGRAEAGTARAADLDDVAVLAPVDEQRAVRFSVAIMELGALVCVAGTPRCGTCPVRDRCAWRLAGSPAHDGPARRVQKFAGTDRQVRGRLLDVLRAAPEPVDAAALEPAWDDAVQRSRCLDSLLADGLVEQTEDGLFRLPA</sequence>
<dbReference type="Pfam" id="PF00730">
    <property type="entry name" value="HhH-GPD"/>
    <property type="match status" value="1"/>
</dbReference>
<keyword evidence="11" id="KW-0411">Iron-sulfur</keyword>
<keyword evidence="7" id="KW-0479">Metal-binding</keyword>